<accession>A0AAD5YAL5</accession>
<evidence type="ECO:0000313" key="1">
    <source>
        <dbReference type="EMBL" id="KAJ3479426.1"/>
    </source>
</evidence>
<protein>
    <submittedName>
        <fullName evidence="1">Uncharacterized protein</fullName>
    </submittedName>
</protein>
<organism evidence="1 2">
    <name type="scientific">Meripilus lineatus</name>
    <dbReference type="NCBI Taxonomy" id="2056292"/>
    <lineage>
        <taxon>Eukaryota</taxon>
        <taxon>Fungi</taxon>
        <taxon>Dikarya</taxon>
        <taxon>Basidiomycota</taxon>
        <taxon>Agaricomycotina</taxon>
        <taxon>Agaricomycetes</taxon>
        <taxon>Polyporales</taxon>
        <taxon>Meripilaceae</taxon>
        <taxon>Meripilus</taxon>
    </lineage>
</organism>
<reference evidence="1" key="1">
    <citation type="submission" date="2022-07" db="EMBL/GenBank/DDBJ databases">
        <title>Genome Sequence of Physisporinus lineatus.</title>
        <authorList>
            <person name="Buettner E."/>
        </authorList>
    </citation>
    <scope>NUCLEOTIDE SEQUENCE</scope>
    <source>
        <strain evidence="1">VT162</strain>
    </source>
</reference>
<dbReference type="AlphaFoldDB" id="A0AAD5YAL5"/>
<evidence type="ECO:0000313" key="2">
    <source>
        <dbReference type="Proteomes" id="UP001212997"/>
    </source>
</evidence>
<comment type="caution">
    <text evidence="1">The sequence shown here is derived from an EMBL/GenBank/DDBJ whole genome shotgun (WGS) entry which is preliminary data.</text>
</comment>
<name>A0AAD5YAL5_9APHY</name>
<proteinExistence type="predicted"/>
<dbReference type="Proteomes" id="UP001212997">
    <property type="component" value="Unassembled WGS sequence"/>
</dbReference>
<dbReference type="EMBL" id="JANAWD010000440">
    <property type="protein sequence ID" value="KAJ3479426.1"/>
    <property type="molecule type" value="Genomic_DNA"/>
</dbReference>
<keyword evidence="2" id="KW-1185">Reference proteome</keyword>
<sequence>MRLPNLIRIDLKGEAPPIERVPPPFPLHPSLLAQLSRLHTVRCLRLEDLGFRHIAELRRFISAFRGLRSVELTSVEFGKDEMGDFRSLHQTRGVLRSMGQCMLGMKHFPHLWIVPFSNPALRHQTPFQDTQKDDILPVISPPLARLAYRVLSDVRGRIIGHSTWSWKINSKGEWNFVHFSLNLITLGLTFWTLMDSRNRSTLDLSDVKEINVTLSEISWDANLEALSQILQDVIPRLLELGNLSRFAFALALKGERPDRKEGSDLPAFELGDRKTVLLVNELLQEAERSFEVYITISGVPLKDFLKKTLDARDEADMEMNEEDATSAPIQIAP</sequence>
<gene>
    <name evidence="1" type="ORF">NLI96_g9068</name>
</gene>